<dbReference type="InterPro" id="IPR011856">
    <property type="entry name" value="tRNA_endonuc-like_dom_sf"/>
</dbReference>
<dbReference type="EMBL" id="JAOQJL010000018">
    <property type="protein sequence ID" value="MCU6765765.1"/>
    <property type="molecule type" value="Genomic_DNA"/>
</dbReference>
<proteinExistence type="predicted"/>
<evidence type="ECO:0000313" key="1">
    <source>
        <dbReference type="EMBL" id="MCU6765765.1"/>
    </source>
</evidence>
<accession>A0ABT2TUA2</accession>
<protein>
    <submittedName>
        <fullName evidence="1">VRR-NUC domain-containing protein</fullName>
    </submittedName>
</protein>
<comment type="caution">
    <text evidence="1">The sequence shown here is derived from an EMBL/GenBank/DDBJ whole genome shotgun (WGS) entry which is preliminary data.</text>
</comment>
<name>A0ABT2TUA2_9FIRM</name>
<gene>
    <name evidence="1" type="ORF">OCV61_10135</name>
</gene>
<dbReference type="Proteomes" id="UP001652409">
    <property type="component" value="Unassembled WGS sequence"/>
</dbReference>
<evidence type="ECO:0000313" key="2">
    <source>
        <dbReference type="Proteomes" id="UP001652409"/>
    </source>
</evidence>
<dbReference type="RefSeq" id="WP_262582786.1">
    <property type="nucleotide sequence ID" value="NZ_JAOQJL010000018.1"/>
</dbReference>
<dbReference type="Gene3D" id="3.40.1350.10">
    <property type="match status" value="1"/>
</dbReference>
<reference evidence="1 2" key="1">
    <citation type="journal article" date="2021" name="ISME Commun">
        <title>Automated analysis of genomic sequences facilitates high-throughput and comprehensive description of bacteria.</title>
        <authorList>
            <person name="Hitch T.C.A."/>
        </authorList>
    </citation>
    <scope>NUCLEOTIDE SEQUENCE [LARGE SCALE GENOMIC DNA]</scope>
    <source>
        <strain evidence="1 2">Sanger_23</strain>
    </source>
</reference>
<organism evidence="1 2">
    <name type="scientific">Blautia ammoniilytica</name>
    <dbReference type="NCBI Taxonomy" id="2981782"/>
    <lineage>
        <taxon>Bacteria</taxon>
        <taxon>Bacillati</taxon>
        <taxon>Bacillota</taxon>
        <taxon>Clostridia</taxon>
        <taxon>Lachnospirales</taxon>
        <taxon>Lachnospiraceae</taxon>
        <taxon>Blautia</taxon>
    </lineage>
</organism>
<keyword evidence="2" id="KW-1185">Reference proteome</keyword>
<sequence length="137" mass="15958">MLEKYEKDFDENEFMLSFMERKQISTKKQALAELRKLIKKEGYYQTKIKEALKKRYPDAFVAKISQGAYSQAGIPDVMFIKDGHYFGFEVKRPVVGIRSKLQEETARMIQAAGGTAAFVCWPEEAIREVEEYEKSQR</sequence>